<name>A0A163KP50_ABSGL</name>
<evidence type="ECO:0000256" key="5">
    <source>
        <dbReference type="SAM" id="MobiDB-lite"/>
    </source>
</evidence>
<evidence type="ECO:0000313" key="9">
    <source>
        <dbReference type="Proteomes" id="UP000078561"/>
    </source>
</evidence>
<evidence type="ECO:0000256" key="2">
    <source>
        <dbReference type="ARBA" id="ARBA00022692"/>
    </source>
</evidence>
<keyword evidence="4 6" id="KW-0472">Membrane</keyword>
<dbReference type="InterPro" id="IPR020846">
    <property type="entry name" value="MFS_dom"/>
</dbReference>
<feature type="compositionally biased region" description="Basic and acidic residues" evidence="5">
    <location>
        <begin position="464"/>
        <end position="473"/>
    </location>
</feature>
<feature type="transmembrane region" description="Helical" evidence="6">
    <location>
        <begin position="85"/>
        <end position="107"/>
    </location>
</feature>
<accession>A0A163KP50</accession>
<dbReference type="Pfam" id="PF00083">
    <property type="entry name" value="Sugar_tr"/>
    <property type="match status" value="1"/>
</dbReference>
<dbReference type="AlphaFoldDB" id="A0A163KP50"/>
<keyword evidence="9" id="KW-1185">Reference proteome</keyword>
<dbReference type="InParanoid" id="A0A163KP50"/>
<organism evidence="8">
    <name type="scientific">Absidia glauca</name>
    <name type="common">Pin mould</name>
    <dbReference type="NCBI Taxonomy" id="4829"/>
    <lineage>
        <taxon>Eukaryota</taxon>
        <taxon>Fungi</taxon>
        <taxon>Fungi incertae sedis</taxon>
        <taxon>Mucoromycota</taxon>
        <taxon>Mucoromycotina</taxon>
        <taxon>Mucoromycetes</taxon>
        <taxon>Mucorales</taxon>
        <taxon>Cunninghamellaceae</taxon>
        <taxon>Absidia</taxon>
    </lineage>
</organism>
<evidence type="ECO:0000256" key="3">
    <source>
        <dbReference type="ARBA" id="ARBA00022989"/>
    </source>
</evidence>
<feature type="compositionally biased region" description="Basic and acidic residues" evidence="5">
    <location>
        <begin position="495"/>
        <end position="521"/>
    </location>
</feature>
<dbReference type="Gene3D" id="1.20.1250.20">
    <property type="entry name" value="MFS general substrate transporter like domains"/>
    <property type="match status" value="2"/>
</dbReference>
<evidence type="ECO:0000313" key="8">
    <source>
        <dbReference type="EMBL" id="SAM09703.1"/>
    </source>
</evidence>
<reference evidence="8" key="1">
    <citation type="submission" date="2016-04" db="EMBL/GenBank/DDBJ databases">
        <authorList>
            <person name="Evans L.H."/>
            <person name="Alamgir A."/>
            <person name="Owens N."/>
            <person name="Weber N.D."/>
            <person name="Virtaneva K."/>
            <person name="Barbian K."/>
            <person name="Babar A."/>
            <person name="Rosenke K."/>
        </authorList>
    </citation>
    <scope>NUCLEOTIDE SEQUENCE [LARGE SCALE GENOMIC DNA]</scope>
    <source>
        <strain evidence="8">CBS 101.48</strain>
    </source>
</reference>
<dbReference type="EMBL" id="LT555165">
    <property type="protein sequence ID" value="SAM09703.1"/>
    <property type="molecule type" value="Genomic_DNA"/>
</dbReference>
<feature type="compositionally biased region" description="Acidic residues" evidence="5">
    <location>
        <begin position="483"/>
        <end position="493"/>
    </location>
</feature>
<dbReference type="InterPro" id="IPR005828">
    <property type="entry name" value="MFS_sugar_transport-like"/>
</dbReference>
<dbReference type="InterPro" id="IPR036259">
    <property type="entry name" value="MFS_trans_sf"/>
</dbReference>
<feature type="transmembrane region" description="Helical" evidence="6">
    <location>
        <begin position="435"/>
        <end position="454"/>
    </location>
</feature>
<sequence>MIQTLLKIYWRQWKTNFFYREKKSDDPDKVPALGVLQCIKGLNRKQWIAFIGAYFGFVLEALDFFSTTLSVTAIAADFNVEPSDVTSAITTTMMLRPVGALIFGVLGDKLGRRWPLVIDVILFSVVNLASGFAPNLQTFIALRALFGIIMGAEWGLGTSMAFETLPIEVRGLFSGIYQEGWAMGCLLATFINFGITEYNKSWRVLFWVGSALSVPTVVLRFFLEESDTFVKSKEARRAMGRSLIQETWLSIKHHWYRLIYMFLVMGFLNFMGHATQDLYPTYLTTQLGYSNADRTTTIIIYNIGAIVGGCLFGSLSNRWGRRLCIAICCACSAAIIPLWTYSANKRALQFGSFLMQVFVQGGLGCGPAHLGELSPPSLRTTAPGMAYQLGNLLSSASSQIEATLGEQHPLRNPDGSLQLDAKGHPIADYAYTQSLLTGVVCAVAFFVAVFMGVSEERNKDYNDKVIEDSRSEKSAAVSPGDIEQGELSEELDDGGVSKEKNEIWIQHEEHSNGKVGSHGDLDTTTAHNKPLE</sequence>
<keyword evidence="2 6" id="KW-0812">Transmembrane</keyword>
<dbReference type="SUPFAM" id="SSF103473">
    <property type="entry name" value="MFS general substrate transporter"/>
    <property type="match status" value="1"/>
</dbReference>
<dbReference type="GO" id="GO:0005886">
    <property type="term" value="C:plasma membrane"/>
    <property type="evidence" value="ECO:0007669"/>
    <property type="project" value="TreeGrafter"/>
</dbReference>
<dbReference type="OrthoDB" id="5296287at2759"/>
<dbReference type="STRING" id="4829.A0A163KP50"/>
<dbReference type="PROSITE" id="PS50850">
    <property type="entry name" value="MFS"/>
    <property type="match status" value="1"/>
</dbReference>
<feature type="transmembrane region" description="Helical" evidence="6">
    <location>
        <begin position="114"/>
        <end position="133"/>
    </location>
</feature>
<protein>
    <recommendedName>
        <fullName evidence="7">Major facilitator superfamily (MFS) profile domain-containing protein</fullName>
    </recommendedName>
</protein>
<evidence type="ECO:0000259" key="7">
    <source>
        <dbReference type="PROSITE" id="PS50850"/>
    </source>
</evidence>
<feature type="transmembrane region" description="Helical" evidence="6">
    <location>
        <begin position="139"/>
        <end position="159"/>
    </location>
</feature>
<feature type="transmembrane region" description="Helical" evidence="6">
    <location>
        <begin position="204"/>
        <end position="223"/>
    </location>
</feature>
<dbReference type="OMA" id="RTTCMGF"/>
<feature type="transmembrane region" description="Helical" evidence="6">
    <location>
        <begin position="295"/>
        <end position="316"/>
    </location>
</feature>
<gene>
    <name evidence="8" type="primary">ABSGL_15404.1 scaffold 16614</name>
</gene>
<dbReference type="CDD" id="cd17316">
    <property type="entry name" value="MFS_SV2_like"/>
    <property type="match status" value="1"/>
</dbReference>
<feature type="domain" description="Major facilitator superfamily (MFS) profile" evidence="7">
    <location>
        <begin position="49"/>
        <end position="456"/>
    </location>
</feature>
<feature type="region of interest" description="Disordered" evidence="5">
    <location>
        <begin position="464"/>
        <end position="532"/>
    </location>
</feature>
<keyword evidence="3 6" id="KW-1133">Transmembrane helix</keyword>
<comment type="subcellular location">
    <subcellularLocation>
        <location evidence="1">Membrane</location>
        <topology evidence="1">Multi-pass membrane protein</topology>
    </subcellularLocation>
</comment>
<dbReference type="PANTHER" id="PTHR23508:SF10">
    <property type="entry name" value="CARBOXYLIC ACID TRANSPORTER PROTEIN HOMOLOG"/>
    <property type="match status" value="1"/>
</dbReference>
<feature type="transmembrane region" description="Helical" evidence="6">
    <location>
        <begin position="323"/>
        <end position="341"/>
    </location>
</feature>
<feature type="compositionally biased region" description="Polar residues" evidence="5">
    <location>
        <begin position="522"/>
        <end position="532"/>
    </location>
</feature>
<proteinExistence type="predicted"/>
<feature type="transmembrane region" description="Helical" evidence="6">
    <location>
        <begin position="180"/>
        <end position="198"/>
    </location>
</feature>
<evidence type="ECO:0000256" key="6">
    <source>
        <dbReference type="SAM" id="Phobius"/>
    </source>
</evidence>
<feature type="transmembrane region" description="Helical" evidence="6">
    <location>
        <begin position="47"/>
        <end position="65"/>
    </location>
</feature>
<feature type="transmembrane region" description="Helical" evidence="6">
    <location>
        <begin position="258"/>
        <end position="275"/>
    </location>
</feature>
<dbReference type="PANTHER" id="PTHR23508">
    <property type="entry name" value="CARBOXYLIC ACID TRANSPORTER PROTEIN HOMOLOG"/>
    <property type="match status" value="1"/>
</dbReference>
<dbReference type="Proteomes" id="UP000078561">
    <property type="component" value="Unassembled WGS sequence"/>
</dbReference>
<evidence type="ECO:0000256" key="4">
    <source>
        <dbReference type="ARBA" id="ARBA00023136"/>
    </source>
</evidence>
<dbReference type="GO" id="GO:0046943">
    <property type="term" value="F:carboxylic acid transmembrane transporter activity"/>
    <property type="evidence" value="ECO:0007669"/>
    <property type="project" value="TreeGrafter"/>
</dbReference>
<evidence type="ECO:0000256" key="1">
    <source>
        <dbReference type="ARBA" id="ARBA00004141"/>
    </source>
</evidence>